<sequence length="55" mass="6393">MQQEVLRALLASPETRPYSPLKFLNSNSTRILVLVHFLANQFSLHILYDTMKKAF</sequence>
<evidence type="ECO:0000313" key="1">
    <source>
        <dbReference type="EMBL" id="OLN26517.1"/>
    </source>
</evidence>
<dbReference type="EMBL" id="MLBF01000075">
    <property type="protein sequence ID" value="OLN26517.1"/>
    <property type="molecule type" value="Genomic_DNA"/>
</dbReference>
<protein>
    <submittedName>
        <fullName evidence="1">Uncharacterized protein</fullName>
    </submittedName>
</protein>
<proteinExistence type="predicted"/>
<dbReference type="STRING" id="1888891.DSOL_4942"/>
<dbReference type="AlphaFoldDB" id="A0A1Q8QGP3"/>
<reference evidence="1 2" key="1">
    <citation type="submission" date="2016-09" db="EMBL/GenBank/DDBJ databases">
        <title>Complete genome of Desulfosporosinus sp. OL.</title>
        <authorList>
            <person name="Mardanov A."/>
            <person name="Beletsky A."/>
            <person name="Panova A."/>
            <person name="Karnachuk O."/>
            <person name="Ravin N."/>
        </authorList>
    </citation>
    <scope>NUCLEOTIDE SEQUENCE [LARGE SCALE GENOMIC DNA]</scope>
    <source>
        <strain evidence="1 2">OL</strain>
    </source>
</reference>
<accession>A0A1Q8QGP3</accession>
<keyword evidence="2" id="KW-1185">Reference proteome</keyword>
<comment type="caution">
    <text evidence="1">The sequence shown here is derived from an EMBL/GenBank/DDBJ whole genome shotgun (WGS) entry which is preliminary data.</text>
</comment>
<evidence type="ECO:0000313" key="2">
    <source>
        <dbReference type="Proteomes" id="UP000186102"/>
    </source>
</evidence>
<name>A0A1Q8QGP3_9FIRM</name>
<gene>
    <name evidence="1" type="ORF">DSOL_4942</name>
</gene>
<dbReference type="Proteomes" id="UP000186102">
    <property type="component" value="Unassembled WGS sequence"/>
</dbReference>
<organism evidence="1 2">
    <name type="scientific">Desulfosporosinus metallidurans</name>
    <dbReference type="NCBI Taxonomy" id="1888891"/>
    <lineage>
        <taxon>Bacteria</taxon>
        <taxon>Bacillati</taxon>
        <taxon>Bacillota</taxon>
        <taxon>Clostridia</taxon>
        <taxon>Eubacteriales</taxon>
        <taxon>Desulfitobacteriaceae</taxon>
        <taxon>Desulfosporosinus</taxon>
    </lineage>
</organism>